<reference evidence="1 2" key="1">
    <citation type="submission" date="2014-04" db="EMBL/GenBank/DDBJ databases">
        <authorList>
            <person name="Hornung B.V."/>
        </authorList>
    </citation>
    <scope>NUCLEOTIDE SEQUENCE [LARGE SCALE GENOMIC DNA]</scope>
    <source>
        <strain evidence="1 2">CRIB</strain>
    </source>
</reference>
<accession>A0A1V1HZS2</accession>
<evidence type="ECO:0000313" key="1">
    <source>
        <dbReference type="EMBL" id="CED93445.1"/>
    </source>
</evidence>
<sequence length="54" mass="6308">MTNKKEKLDNNKEINKLLKDNSTKMEIAKEIQSNKKIAEIVGDRLARKRHFPPC</sequence>
<gene>
    <name evidence="1" type="ORF">CRIB_693</name>
</gene>
<evidence type="ECO:0000313" key="2">
    <source>
        <dbReference type="Proteomes" id="UP000245622"/>
    </source>
</evidence>
<dbReference type="GeneID" id="82204873"/>
<dbReference type="KEGG" id="ril:CRIB_693"/>
<protein>
    <submittedName>
        <fullName evidence="1">Uncharacterized protein</fullName>
    </submittedName>
</protein>
<dbReference type="Proteomes" id="UP000245622">
    <property type="component" value="Chromosome 1"/>
</dbReference>
<organism evidence="1 2">
    <name type="scientific">Romboutsia ilealis</name>
    <dbReference type="NCBI Taxonomy" id="1115758"/>
    <lineage>
        <taxon>Bacteria</taxon>
        <taxon>Bacillati</taxon>
        <taxon>Bacillota</taxon>
        <taxon>Clostridia</taxon>
        <taxon>Peptostreptococcales</taxon>
        <taxon>Peptostreptococcaceae</taxon>
        <taxon>Romboutsia</taxon>
    </lineage>
</organism>
<dbReference type="AlphaFoldDB" id="A0A1V1HZS2"/>
<dbReference type="EMBL" id="LN555523">
    <property type="protein sequence ID" value="CED93445.1"/>
    <property type="molecule type" value="Genomic_DNA"/>
</dbReference>
<keyword evidence="2" id="KW-1185">Reference proteome</keyword>
<dbReference type="RefSeq" id="WP_180703158.1">
    <property type="nucleotide sequence ID" value="NZ_CAJUCR010000001.1"/>
</dbReference>
<proteinExistence type="predicted"/>
<name>A0A1V1HZS2_9FIRM</name>